<sequence length="79" mass="8924">MKRPTARQASVRALLYRKAKGDLDCPIDSGCRTPLVPMMQAADTRQSNDPGRWPEWLADAPFHWTVLLQPKVAAIFMET</sequence>
<evidence type="ECO:0000313" key="1">
    <source>
        <dbReference type="EMBL" id="MFC1572236.1"/>
    </source>
</evidence>
<proteinExistence type="predicted"/>
<comment type="caution">
    <text evidence="1">The sequence shown here is derived from an EMBL/GenBank/DDBJ whole genome shotgun (WGS) entry which is preliminary data.</text>
</comment>
<dbReference type="EMBL" id="JBHPKH010000008">
    <property type="protein sequence ID" value="MFC1572236.1"/>
    <property type="molecule type" value="Genomic_DNA"/>
</dbReference>
<accession>A0ABV6YJC4</accession>
<gene>
    <name evidence="1" type="ORF">ACFL6M_01430</name>
</gene>
<reference evidence="1 2" key="1">
    <citation type="submission" date="2024-09" db="EMBL/GenBank/DDBJ databases">
        <authorList>
            <person name="D'Angelo T."/>
        </authorList>
    </citation>
    <scope>NUCLEOTIDE SEQUENCE [LARGE SCALE GENOMIC DNA]</scope>
    <source>
        <strain evidence="1">SAG AM-320-E07</strain>
    </source>
</reference>
<protein>
    <submittedName>
        <fullName evidence="1">Uncharacterized protein</fullName>
    </submittedName>
</protein>
<keyword evidence="2" id="KW-1185">Reference proteome</keyword>
<name>A0ABV6YJC4_UNCEI</name>
<dbReference type="Proteomes" id="UP001593833">
    <property type="component" value="Unassembled WGS sequence"/>
</dbReference>
<organism evidence="1 2">
    <name type="scientific">Eiseniibacteriota bacterium</name>
    <dbReference type="NCBI Taxonomy" id="2212470"/>
    <lineage>
        <taxon>Bacteria</taxon>
        <taxon>Candidatus Eiseniibacteriota</taxon>
    </lineage>
</organism>
<evidence type="ECO:0000313" key="2">
    <source>
        <dbReference type="Proteomes" id="UP001593833"/>
    </source>
</evidence>